<proteinExistence type="predicted"/>
<keyword evidence="1" id="KW-0812">Transmembrane</keyword>
<keyword evidence="1" id="KW-1133">Transmembrane helix</keyword>
<protein>
    <submittedName>
        <fullName evidence="2">Uncharacterized protein</fullName>
    </submittedName>
</protein>
<keyword evidence="3" id="KW-1185">Reference proteome</keyword>
<sequence>MMVELTHVVDFGLLFVVAYVVYSLNTISSTIRHIAERHNELVRSHQEFAEAVVEDMEEIERFINNDKG</sequence>
<evidence type="ECO:0000313" key="3">
    <source>
        <dbReference type="Proteomes" id="UP001304225"/>
    </source>
</evidence>
<evidence type="ECO:0000256" key="1">
    <source>
        <dbReference type="SAM" id="Phobius"/>
    </source>
</evidence>
<evidence type="ECO:0000313" key="2">
    <source>
        <dbReference type="EMBL" id="WMM95762.1"/>
    </source>
</evidence>
<feature type="transmembrane region" description="Helical" evidence="1">
    <location>
        <begin position="6"/>
        <end position="24"/>
    </location>
</feature>
<keyword evidence="1" id="KW-0472">Membrane</keyword>
<gene>
    <name evidence="2" type="ORF">CRP403_gp48</name>
</gene>
<dbReference type="Proteomes" id="UP001304225">
    <property type="component" value="Segment"/>
</dbReference>
<reference evidence="2 3" key="1">
    <citation type="submission" date="2023-08" db="EMBL/GenBank/DDBJ databases">
        <authorList>
            <person name="Du S."/>
            <person name="Wu Z."/>
            <person name="Wu Y."/>
            <person name="Yang M."/>
            <person name="Shao J."/>
            <person name="Liu H."/>
            <person name="Zhao Y."/>
            <person name="Zhang Z."/>
        </authorList>
    </citation>
    <scope>NUCLEOTIDE SEQUENCE [LARGE SCALE GENOMIC DNA]</scope>
</reference>
<dbReference type="EMBL" id="OR420752">
    <property type="protein sequence ID" value="WMM95762.1"/>
    <property type="molecule type" value="Genomic_DNA"/>
</dbReference>
<accession>A0AAX3ZYB1</accession>
<organism evidence="2 3">
    <name type="scientific">Roseobacter phage CRP-403</name>
    <dbReference type="NCBI Taxonomy" id="3072849"/>
    <lineage>
        <taxon>Viruses</taxon>
        <taxon>Duplodnaviria</taxon>
        <taxon>Heunggongvirae</taxon>
        <taxon>Uroviricota</taxon>
        <taxon>Caudoviricetes</taxon>
        <taxon>Autographivirales</taxon>
        <taxon>Autographivirales incertae sedis</taxon>
        <taxon>Shangxiadianvirus</taxon>
        <taxon>Shangxiadianvirus CRP403</taxon>
    </lineage>
</organism>
<name>A0AAX3ZYB1_9CAUD</name>